<organism evidence="2">
    <name type="scientific">hydrothermal vent metagenome</name>
    <dbReference type="NCBI Taxonomy" id="652676"/>
    <lineage>
        <taxon>unclassified sequences</taxon>
        <taxon>metagenomes</taxon>
        <taxon>ecological metagenomes</taxon>
    </lineage>
</organism>
<dbReference type="AlphaFoldDB" id="A0A3B1A0X9"/>
<evidence type="ECO:0000256" key="1">
    <source>
        <dbReference type="SAM" id="MobiDB-lite"/>
    </source>
</evidence>
<dbReference type="Pfam" id="PF09831">
    <property type="entry name" value="DUF2058"/>
    <property type="match status" value="1"/>
</dbReference>
<dbReference type="EMBL" id="UOFP01000143">
    <property type="protein sequence ID" value="VAW86506.1"/>
    <property type="molecule type" value="Genomic_DNA"/>
</dbReference>
<reference evidence="2" key="1">
    <citation type="submission" date="2018-06" db="EMBL/GenBank/DDBJ databases">
        <authorList>
            <person name="Zhirakovskaya E."/>
        </authorList>
    </citation>
    <scope>NUCLEOTIDE SEQUENCE</scope>
</reference>
<dbReference type="InterPro" id="IPR018636">
    <property type="entry name" value="DUF2058"/>
</dbReference>
<accession>A0A3B1A0X9</accession>
<proteinExistence type="predicted"/>
<sequence>MAGSLFDQLKQAGLVDEKKAKKAKQQKYQQSKKKKGKKGQAVGDDATAVAAQQAQQQKAERDRQLNLERQQQQAQKAEQAAVRQMIDSNRLRDVAGDERFNFVDANKVKTVYVNKPVHQQLVDGQVRVARLDGGYALLPKAVAEKIHQRDATVLIPLAVDEALSKEDQDHYSQFEVPDDLDW</sequence>
<evidence type="ECO:0000313" key="2">
    <source>
        <dbReference type="EMBL" id="VAW86506.1"/>
    </source>
</evidence>
<feature type="compositionally biased region" description="Low complexity" evidence="1">
    <location>
        <begin position="39"/>
        <end position="57"/>
    </location>
</feature>
<feature type="region of interest" description="Disordered" evidence="1">
    <location>
        <begin position="16"/>
        <end position="81"/>
    </location>
</feature>
<protein>
    <submittedName>
        <fullName evidence="2">Nucleoprotein/polynucleotide-associated enzyme</fullName>
    </submittedName>
</protein>
<name>A0A3B1A0X9_9ZZZZ</name>
<feature type="compositionally biased region" description="Low complexity" evidence="1">
    <location>
        <begin position="67"/>
        <end position="81"/>
    </location>
</feature>
<gene>
    <name evidence="2" type="ORF">MNBD_GAMMA18-337</name>
</gene>
<feature type="compositionally biased region" description="Basic residues" evidence="1">
    <location>
        <begin position="20"/>
        <end position="38"/>
    </location>
</feature>